<dbReference type="InterPro" id="IPR023391">
    <property type="entry name" value="Prot_translocase_SecE_dom_sf"/>
</dbReference>
<evidence type="ECO:0000313" key="9">
    <source>
        <dbReference type="EMBL" id="HEH35564.1"/>
    </source>
</evidence>
<keyword evidence="6 8" id="KW-0472">Membrane</keyword>
<keyword evidence="5 8" id="KW-0811">Translocation</keyword>
<protein>
    <recommendedName>
        <fullName evidence="8">Protein translocase subunit SecE</fullName>
    </recommendedName>
    <alternativeName>
        <fullName evidence="8">Protein transport protein Sec61 gamma subunit homolog</fullName>
    </alternativeName>
</protein>
<dbReference type="GO" id="GO:0065002">
    <property type="term" value="P:intracellular protein transmembrane transport"/>
    <property type="evidence" value="ECO:0007669"/>
    <property type="project" value="UniProtKB-UniRule"/>
</dbReference>
<dbReference type="GO" id="GO:0008320">
    <property type="term" value="F:protein transmembrane transporter activity"/>
    <property type="evidence" value="ECO:0007669"/>
    <property type="project" value="UniProtKB-UniRule"/>
</dbReference>
<dbReference type="GO" id="GO:0006605">
    <property type="term" value="P:protein targeting"/>
    <property type="evidence" value="ECO:0007669"/>
    <property type="project" value="UniProtKB-UniRule"/>
</dbReference>
<reference evidence="9" key="1">
    <citation type="journal article" date="2020" name="mSystems">
        <title>Genome- and Community-Level Interaction Insights into Carbon Utilization and Element Cycling Functions of Hydrothermarchaeota in Hydrothermal Sediment.</title>
        <authorList>
            <person name="Zhou Z."/>
            <person name="Liu Y."/>
            <person name="Xu W."/>
            <person name="Pan J."/>
            <person name="Luo Z.H."/>
            <person name="Li M."/>
        </authorList>
    </citation>
    <scope>NUCLEOTIDE SEQUENCE [LARGE SCALE GENOMIC DNA]</scope>
    <source>
        <strain evidence="9">SpSt-26</strain>
    </source>
</reference>
<evidence type="ECO:0000256" key="2">
    <source>
        <dbReference type="ARBA" id="ARBA00022692"/>
    </source>
</evidence>
<evidence type="ECO:0000256" key="7">
    <source>
        <dbReference type="ARBA" id="ARBA00037847"/>
    </source>
</evidence>
<evidence type="ECO:0000256" key="4">
    <source>
        <dbReference type="ARBA" id="ARBA00022989"/>
    </source>
</evidence>
<evidence type="ECO:0000256" key="1">
    <source>
        <dbReference type="ARBA" id="ARBA00022448"/>
    </source>
</evidence>
<name>A0A7J2TK79_ARCFL</name>
<feature type="transmembrane region" description="Helical" evidence="8">
    <location>
        <begin position="25"/>
        <end position="50"/>
    </location>
</feature>
<dbReference type="EMBL" id="DSLA01000084">
    <property type="protein sequence ID" value="HEH35564.1"/>
    <property type="molecule type" value="Genomic_DNA"/>
</dbReference>
<evidence type="ECO:0000256" key="8">
    <source>
        <dbReference type="HAMAP-Rule" id="MF_00422"/>
    </source>
</evidence>
<dbReference type="InterPro" id="IPR008158">
    <property type="entry name" value="Translocase_Sec61-g"/>
</dbReference>
<dbReference type="InterPro" id="IPR001901">
    <property type="entry name" value="Translocase_SecE/Sec61-g"/>
</dbReference>
<dbReference type="GO" id="GO:0009306">
    <property type="term" value="P:protein secretion"/>
    <property type="evidence" value="ECO:0007669"/>
    <property type="project" value="UniProtKB-UniRule"/>
</dbReference>
<evidence type="ECO:0000256" key="6">
    <source>
        <dbReference type="ARBA" id="ARBA00023136"/>
    </source>
</evidence>
<dbReference type="Gene3D" id="1.20.5.820">
    <property type="entry name" value="Preprotein translocase SecE subunit"/>
    <property type="match status" value="1"/>
</dbReference>
<dbReference type="GO" id="GO:0005886">
    <property type="term" value="C:plasma membrane"/>
    <property type="evidence" value="ECO:0007669"/>
    <property type="project" value="UniProtKB-SubCell"/>
</dbReference>
<dbReference type="GO" id="GO:0012505">
    <property type="term" value="C:endomembrane system"/>
    <property type="evidence" value="ECO:0007669"/>
    <property type="project" value="UniProtKB-SubCell"/>
</dbReference>
<organism evidence="9">
    <name type="scientific">Archaeoglobus fulgidus</name>
    <dbReference type="NCBI Taxonomy" id="2234"/>
    <lineage>
        <taxon>Archaea</taxon>
        <taxon>Methanobacteriati</taxon>
        <taxon>Methanobacteriota</taxon>
        <taxon>Archaeoglobi</taxon>
        <taxon>Archaeoglobales</taxon>
        <taxon>Archaeoglobaceae</taxon>
        <taxon>Archaeoglobus</taxon>
    </lineage>
</organism>
<proteinExistence type="inferred from homology"/>
<keyword evidence="1 8" id="KW-0813">Transport</keyword>
<comment type="subunit">
    <text evidence="8">Component of the Sec protein translocase complex. Heterotrimer consisting of SecY (alpha), SecG (beta) and SecE (gamma) subunits. The heterotrimers can form oligomers, although 1 heterotrimer is thought to be able to translocate proteins. Interacts with the ribosome. May interact with SecDF, and other proteins may be involved.</text>
</comment>
<gene>
    <name evidence="8" type="primary">secE</name>
    <name evidence="9" type="ORF">ENP88_05350</name>
</gene>
<dbReference type="HAMAP" id="MF_00422">
    <property type="entry name" value="SecE"/>
    <property type="match status" value="1"/>
</dbReference>
<dbReference type="Pfam" id="PF00584">
    <property type="entry name" value="SecE"/>
    <property type="match status" value="1"/>
</dbReference>
<sequence>MDIRETFREYLNVLKMAKKPSRDEFSLTAKVALAVMFIIGFVGFVIYLIMSVLPGVLR</sequence>
<accession>A0A7J2TK79</accession>
<keyword evidence="4 8" id="KW-1133">Transmembrane helix</keyword>
<keyword evidence="2 8" id="KW-0812">Transmembrane</keyword>
<evidence type="ECO:0000256" key="3">
    <source>
        <dbReference type="ARBA" id="ARBA00022927"/>
    </source>
</evidence>
<evidence type="ECO:0000256" key="5">
    <source>
        <dbReference type="ARBA" id="ARBA00023010"/>
    </source>
</evidence>
<comment type="function">
    <text evidence="8">Essential subunit of the Sec protein translocation channel SecYEG. Clamps together the 2 halves of SecY. May contact the channel plug during translocation.</text>
</comment>
<dbReference type="AlphaFoldDB" id="A0A7J2TK79"/>
<keyword evidence="8" id="KW-1003">Cell membrane</keyword>
<comment type="caution">
    <text evidence="9">The sequence shown here is derived from an EMBL/GenBank/DDBJ whole genome shotgun (WGS) entry which is preliminary data.</text>
</comment>
<comment type="subcellular location">
    <subcellularLocation>
        <location evidence="8">Cell membrane</location>
        <topology evidence="8">Single-pass membrane protein</topology>
    </subcellularLocation>
    <subcellularLocation>
        <location evidence="7">Endomembrane system</location>
        <topology evidence="7">Single-pass membrane protein</topology>
    </subcellularLocation>
</comment>
<comment type="similarity">
    <text evidence="8">Belongs to the SecE/SEC61-gamma family.</text>
</comment>
<dbReference type="NCBIfam" id="TIGR00327">
    <property type="entry name" value="secE_euk_arch"/>
    <property type="match status" value="1"/>
</dbReference>
<keyword evidence="3 8" id="KW-0653">Protein transport</keyword>
<dbReference type="SUPFAM" id="SSF103456">
    <property type="entry name" value="Preprotein translocase SecE subunit"/>
    <property type="match status" value="1"/>
</dbReference>